<organism evidence="2 3">
    <name type="scientific">Dendrothele bispora (strain CBS 962.96)</name>
    <dbReference type="NCBI Taxonomy" id="1314807"/>
    <lineage>
        <taxon>Eukaryota</taxon>
        <taxon>Fungi</taxon>
        <taxon>Dikarya</taxon>
        <taxon>Basidiomycota</taxon>
        <taxon>Agaricomycotina</taxon>
        <taxon>Agaricomycetes</taxon>
        <taxon>Agaricomycetidae</taxon>
        <taxon>Agaricales</taxon>
        <taxon>Agaricales incertae sedis</taxon>
        <taxon>Dendrothele</taxon>
    </lineage>
</organism>
<evidence type="ECO:0000313" key="2">
    <source>
        <dbReference type="EMBL" id="THV04227.1"/>
    </source>
</evidence>
<keyword evidence="3" id="KW-1185">Reference proteome</keyword>
<dbReference type="Proteomes" id="UP000297245">
    <property type="component" value="Unassembled WGS sequence"/>
</dbReference>
<dbReference type="OrthoDB" id="2682201at2759"/>
<dbReference type="AlphaFoldDB" id="A0A4S8MMT9"/>
<proteinExistence type="predicted"/>
<sequence length="527" mass="59924">MSTSFQCQWVQYESPDYDIVPKPFIAGYLARWTTVPLRSRNLFHEEVIPTSSPQFNPPPRNPDCFTYPSPRNALSSPEKQPAQSSDRCDGDACVCDMAPTQSFPGDPGFTVRSFRARVHQVLDLYVPASEFLSLLVSARGVIIGSVARHVAHDTIPPSPSGLDVAIAHEGLSLISSFLLGKGYQRSDDTVIAPWRTTAQAVYHFQNRSRRRFGPSSATDYVRVVQLCPIPHALYVHLLKSPTTADMTFLSPSVWVTFYPELWSDRLQRNGISVISSNTDCNTPCHNCPASNRGFSDSVGFRFVLYSIPRSRADIYGQQALSNFKNVPIKWRFSVHCFNVSCPRYFPWLIRRPDVFFAPASDEIVESLTDDMCMFKESWISRCGLRCNLGVLMRPDTPPNLVPVPLEPLATHFSSLDSVMAELWIPRPDSVVWTMENLRLTKLIDEATKVKYTLYIQPHDRSDIDEDNHSHIYPMLLLKHTDHEMLSFTTEELDNVKRTVYEWLDPTLEESDDIYVGHSDWYVDTDEI</sequence>
<dbReference type="EMBL" id="ML179058">
    <property type="protein sequence ID" value="THV04227.1"/>
    <property type="molecule type" value="Genomic_DNA"/>
</dbReference>
<evidence type="ECO:0000256" key="1">
    <source>
        <dbReference type="SAM" id="MobiDB-lite"/>
    </source>
</evidence>
<feature type="compositionally biased region" description="Polar residues" evidence="1">
    <location>
        <begin position="72"/>
        <end position="85"/>
    </location>
</feature>
<evidence type="ECO:0000313" key="3">
    <source>
        <dbReference type="Proteomes" id="UP000297245"/>
    </source>
</evidence>
<feature type="region of interest" description="Disordered" evidence="1">
    <location>
        <begin position="49"/>
        <end position="86"/>
    </location>
</feature>
<accession>A0A4S8MMT9</accession>
<name>A0A4S8MMT9_DENBC</name>
<reference evidence="2 3" key="1">
    <citation type="journal article" date="2019" name="Nat. Ecol. Evol.">
        <title>Megaphylogeny resolves global patterns of mushroom evolution.</title>
        <authorList>
            <person name="Varga T."/>
            <person name="Krizsan K."/>
            <person name="Foldi C."/>
            <person name="Dima B."/>
            <person name="Sanchez-Garcia M."/>
            <person name="Sanchez-Ramirez S."/>
            <person name="Szollosi G.J."/>
            <person name="Szarkandi J.G."/>
            <person name="Papp V."/>
            <person name="Albert L."/>
            <person name="Andreopoulos W."/>
            <person name="Angelini C."/>
            <person name="Antonin V."/>
            <person name="Barry K.W."/>
            <person name="Bougher N.L."/>
            <person name="Buchanan P."/>
            <person name="Buyck B."/>
            <person name="Bense V."/>
            <person name="Catcheside P."/>
            <person name="Chovatia M."/>
            <person name="Cooper J."/>
            <person name="Damon W."/>
            <person name="Desjardin D."/>
            <person name="Finy P."/>
            <person name="Geml J."/>
            <person name="Haridas S."/>
            <person name="Hughes K."/>
            <person name="Justo A."/>
            <person name="Karasinski D."/>
            <person name="Kautmanova I."/>
            <person name="Kiss B."/>
            <person name="Kocsube S."/>
            <person name="Kotiranta H."/>
            <person name="LaButti K.M."/>
            <person name="Lechner B.E."/>
            <person name="Liimatainen K."/>
            <person name="Lipzen A."/>
            <person name="Lukacs Z."/>
            <person name="Mihaltcheva S."/>
            <person name="Morgado L.N."/>
            <person name="Niskanen T."/>
            <person name="Noordeloos M.E."/>
            <person name="Ohm R.A."/>
            <person name="Ortiz-Santana B."/>
            <person name="Ovrebo C."/>
            <person name="Racz N."/>
            <person name="Riley R."/>
            <person name="Savchenko A."/>
            <person name="Shiryaev A."/>
            <person name="Soop K."/>
            <person name="Spirin V."/>
            <person name="Szebenyi C."/>
            <person name="Tomsovsky M."/>
            <person name="Tulloss R.E."/>
            <person name="Uehling J."/>
            <person name="Grigoriev I.V."/>
            <person name="Vagvolgyi C."/>
            <person name="Papp T."/>
            <person name="Martin F.M."/>
            <person name="Miettinen O."/>
            <person name="Hibbett D.S."/>
            <person name="Nagy L.G."/>
        </authorList>
    </citation>
    <scope>NUCLEOTIDE SEQUENCE [LARGE SCALE GENOMIC DNA]</scope>
    <source>
        <strain evidence="2 3">CBS 962.96</strain>
    </source>
</reference>
<gene>
    <name evidence="2" type="ORF">K435DRAFT_851046</name>
</gene>
<protein>
    <submittedName>
        <fullName evidence="2">Uncharacterized protein</fullName>
    </submittedName>
</protein>